<name>A0ABU2TW57_9ACTN</name>
<dbReference type="EMBL" id="JAVREY010000022">
    <property type="protein sequence ID" value="MDT0465202.1"/>
    <property type="molecule type" value="Genomic_DNA"/>
</dbReference>
<organism evidence="1 2">
    <name type="scientific">Streptomyces gibsoniae</name>
    <dbReference type="NCBI Taxonomy" id="3075529"/>
    <lineage>
        <taxon>Bacteria</taxon>
        <taxon>Bacillati</taxon>
        <taxon>Actinomycetota</taxon>
        <taxon>Actinomycetes</taxon>
        <taxon>Kitasatosporales</taxon>
        <taxon>Streptomycetaceae</taxon>
        <taxon>Streptomyces</taxon>
    </lineage>
</organism>
<reference evidence="2" key="1">
    <citation type="submission" date="2023-07" db="EMBL/GenBank/DDBJ databases">
        <title>30 novel species of actinomycetes from the DSMZ collection.</title>
        <authorList>
            <person name="Nouioui I."/>
        </authorList>
    </citation>
    <scope>NUCLEOTIDE SEQUENCE [LARGE SCALE GENOMIC DNA]</scope>
    <source>
        <strain evidence="2">DSM 41699</strain>
    </source>
</reference>
<accession>A0ABU2TW57</accession>
<evidence type="ECO:0000313" key="1">
    <source>
        <dbReference type="EMBL" id="MDT0465202.1"/>
    </source>
</evidence>
<dbReference type="RefSeq" id="WP_311696694.1">
    <property type="nucleotide sequence ID" value="NZ_JAVREY010000022.1"/>
</dbReference>
<protein>
    <submittedName>
        <fullName evidence="1">Uncharacterized protein</fullName>
    </submittedName>
</protein>
<evidence type="ECO:0000313" key="2">
    <source>
        <dbReference type="Proteomes" id="UP001183809"/>
    </source>
</evidence>
<gene>
    <name evidence="1" type="ORF">RM764_19690</name>
</gene>
<proteinExistence type="predicted"/>
<dbReference type="Proteomes" id="UP001183809">
    <property type="component" value="Unassembled WGS sequence"/>
</dbReference>
<keyword evidence="2" id="KW-1185">Reference proteome</keyword>
<comment type="caution">
    <text evidence="1">The sequence shown here is derived from an EMBL/GenBank/DDBJ whole genome shotgun (WGS) entry which is preliminary data.</text>
</comment>
<sequence length="164" mass="17399">MTNRTNRPHLLSGGVVGTYVHAYDVPRRQSYQPIPSGRAAQDPSVAASITPIYDELCAEYVRAFRACPGDRSGEEDLGFVAFSSSPHNTGAYGIGTYGTGTYGTGTYGTGTYGTRHGTPQHATGQLTAQHGHSAGAETVWQQVARQARGMHPMPALPPAPRRGL</sequence>